<feature type="chain" id="PRO_5026735432" evidence="3">
    <location>
        <begin position="30"/>
        <end position="743"/>
    </location>
</feature>
<feature type="signal peptide" evidence="3">
    <location>
        <begin position="1"/>
        <end position="29"/>
    </location>
</feature>
<feature type="region of interest" description="Disordered" evidence="2">
    <location>
        <begin position="30"/>
        <end position="72"/>
    </location>
</feature>
<name>A0A6N0JN33_ACHDE</name>
<dbReference type="Proteomes" id="UP000509782">
    <property type="component" value="Chromosome"/>
</dbReference>
<dbReference type="InterPro" id="IPR032812">
    <property type="entry name" value="SbsA_Ig"/>
</dbReference>
<feature type="domain" description="SbsA Ig-like" evidence="4">
    <location>
        <begin position="416"/>
        <end position="527"/>
    </location>
</feature>
<evidence type="ECO:0000313" key="6">
    <source>
        <dbReference type="Proteomes" id="UP000509782"/>
    </source>
</evidence>
<evidence type="ECO:0000256" key="3">
    <source>
        <dbReference type="SAM" id="SignalP"/>
    </source>
</evidence>
<dbReference type="EMBL" id="CP054569">
    <property type="protein sequence ID" value="QKQ48096.1"/>
    <property type="molecule type" value="Genomic_DNA"/>
</dbReference>
<evidence type="ECO:0000256" key="1">
    <source>
        <dbReference type="ARBA" id="ARBA00022729"/>
    </source>
</evidence>
<organism evidence="5 6">
    <name type="scientific">Achromobacter denitrificans</name>
    <name type="common">Alcaligenes denitrificans</name>
    <dbReference type="NCBI Taxonomy" id="32002"/>
    <lineage>
        <taxon>Bacteria</taxon>
        <taxon>Pseudomonadati</taxon>
        <taxon>Pseudomonadota</taxon>
        <taxon>Betaproteobacteria</taxon>
        <taxon>Burkholderiales</taxon>
        <taxon>Alcaligenaceae</taxon>
        <taxon>Achromobacter</taxon>
    </lineage>
</organism>
<keyword evidence="1 3" id="KW-0732">Signal</keyword>
<reference evidence="5 6" key="1">
    <citation type="submission" date="2020-05" db="EMBL/GenBank/DDBJ databases">
        <title>FDA dAtabase for Regulatory Grade micrObial Sequences (FDA-ARGOS): Supporting development and validation of Infectious Disease Dx tests.</title>
        <authorList>
            <person name="Sproer C."/>
            <person name="Gronow S."/>
            <person name="Severitt S."/>
            <person name="Schroder I."/>
            <person name="Tallon L."/>
            <person name="Sadzewicz L."/>
            <person name="Zhao X."/>
            <person name="Vavikolanu K."/>
            <person name="Mehta A."/>
            <person name="Aluvathingal J."/>
            <person name="Nadendla S."/>
            <person name="Myers T."/>
            <person name="Yan Y."/>
            <person name="Sichtig H."/>
        </authorList>
    </citation>
    <scope>NUCLEOTIDE SEQUENCE [LARGE SCALE GENOMIC DNA]</scope>
    <source>
        <strain evidence="5 6">FDAARGOS_787</strain>
    </source>
</reference>
<accession>A0A6N0JN33</accession>
<dbReference type="RefSeq" id="WP_174716561.1">
    <property type="nucleotide sequence ID" value="NZ_CP054569.1"/>
</dbReference>
<evidence type="ECO:0000313" key="5">
    <source>
        <dbReference type="EMBL" id="QKQ48096.1"/>
    </source>
</evidence>
<proteinExistence type="predicted"/>
<gene>
    <name evidence="5" type="ORF">FOC81_15905</name>
</gene>
<protein>
    <submittedName>
        <fullName evidence="5">Ig-like domain-containing protein</fullName>
    </submittedName>
</protein>
<evidence type="ECO:0000256" key="2">
    <source>
        <dbReference type="SAM" id="MobiDB-lite"/>
    </source>
</evidence>
<dbReference type="AlphaFoldDB" id="A0A6N0JN33"/>
<evidence type="ECO:0000259" key="4">
    <source>
        <dbReference type="Pfam" id="PF13205"/>
    </source>
</evidence>
<feature type="compositionally biased region" description="Low complexity" evidence="2">
    <location>
        <begin position="60"/>
        <end position="72"/>
    </location>
</feature>
<dbReference type="Pfam" id="PF13205">
    <property type="entry name" value="Big_5"/>
    <property type="match status" value="1"/>
</dbReference>
<sequence>MSQPFSPTGTRRRFPRAILAATLAASLLAACGGDDDDDSNSSRPPEAGVPPVTTPPVTTPPVTTSPVTDTPVTERTFLPNAGTLHGSADASTAIALDANWMVVADDEANVLRVYPRQGGAAVLEWDFSVEGPALPKELDVEASTVIGNLAFFLGSHGNSKDGGDAVAERGHMFAVEISGTGSDTRFSYVGIFSQLEQQLVAWDSGNLHGQGVDYFGFARSTAAGLAPERVDGFAIEGAATAPDGKTLWLGFRAPQMDGDVRNRALIVPVLNPLELVTGKASQAGFGTPIELNLGGRGIRSMARGADGQYLILAGPAGAASRQAARNFALYAWSGIAADAPREIANNIEAMRAASGGSLEAIVEVAGPVAAGTPVQLLMDNGDTVFAGTSSAAKDLPEAEQRFLGVSFNLADLRATTSGPALADSTPADDRQGVNVDTRLLFRFDQGVALGQGSVTLRRADGSLVERFSARATPARIKAEYNQVTIKPSVPLDYSTGYYVEIDADAILGHAGLAYPGLHGGTALDFRTAGVPTPLAAGDVLFVGANAEAPDAFAFMLMKAVDGGTRVQFTDRDRGKGGIQEFEGLTNETAMDWTADRYLSAGTIVTIATDVTGNPETDIGFTVGAPGGLGKEETIYAMTGAVIDGLGDGTAGEISSVGTFLASITLGGGKDNVIPPSLDAAGTAFRFTVTPTNQTSAIYAGPLGTQDIPALAGRISDPANWQIRYKPEAGFPLVNGSLFGNRAP</sequence>